<gene>
    <name evidence="2" type="ORF">THAOC_21178</name>
</gene>
<evidence type="ECO:0000256" key="1">
    <source>
        <dbReference type="SAM" id="MobiDB-lite"/>
    </source>
</evidence>
<organism evidence="2 3">
    <name type="scientific">Thalassiosira oceanica</name>
    <name type="common">Marine diatom</name>
    <dbReference type="NCBI Taxonomy" id="159749"/>
    <lineage>
        <taxon>Eukaryota</taxon>
        <taxon>Sar</taxon>
        <taxon>Stramenopiles</taxon>
        <taxon>Ochrophyta</taxon>
        <taxon>Bacillariophyta</taxon>
        <taxon>Coscinodiscophyceae</taxon>
        <taxon>Thalassiosirophycidae</taxon>
        <taxon>Thalassiosirales</taxon>
        <taxon>Thalassiosiraceae</taxon>
        <taxon>Thalassiosira</taxon>
    </lineage>
</organism>
<proteinExistence type="predicted"/>
<feature type="region of interest" description="Disordered" evidence="1">
    <location>
        <begin position="295"/>
        <end position="331"/>
    </location>
</feature>
<protein>
    <submittedName>
        <fullName evidence="2">Uncharacterized protein</fullName>
    </submittedName>
</protein>
<comment type="caution">
    <text evidence="2">The sequence shown here is derived from an EMBL/GenBank/DDBJ whole genome shotgun (WGS) entry which is preliminary data.</text>
</comment>
<name>K0S061_THAOC</name>
<reference evidence="2 3" key="1">
    <citation type="journal article" date="2012" name="Genome Biol.">
        <title>Genome and low-iron response of an oceanic diatom adapted to chronic iron limitation.</title>
        <authorList>
            <person name="Lommer M."/>
            <person name="Specht M."/>
            <person name="Roy A.S."/>
            <person name="Kraemer L."/>
            <person name="Andreson R."/>
            <person name="Gutowska M.A."/>
            <person name="Wolf J."/>
            <person name="Bergner S.V."/>
            <person name="Schilhabel M.B."/>
            <person name="Klostermeier U.C."/>
            <person name="Beiko R.G."/>
            <person name="Rosenstiel P."/>
            <person name="Hippler M."/>
            <person name="Laroche J."/>
        </authorList>
    </citation>
    <scope>NUCLEOTIDE SEQUENCE [LARGE SCALE GENOMIC DNA]</scope>
    <source>
        <strain evidence="2 3">CCMP1005</strain>
    </source>
</reference>
<evidence type="ECO:0000313" key="3">
    <source>
        <dbReference type="Proteomes" id="UP000266841"/>
    </source>
</evidence>
<dbReference type="AlphaFoldDB" id="K0S061"/>
<dbReference type="EMBL" id="AGNL01024545">
    <property type="protein sequence ID" value="EJK58675.1"/>
    <property type="molecule type" value="Genomic_DNA"/>
</dbReference>
<sequence length="377" mass="41104">MAPPARPTFPYPAQRRVIRRADVGVGDVVLPSSPPGGRGGRWRTRKTSRRPTRRRRFIAFEVPEVRRPSGFRAGRRRRPAGLPGAREDSGGRTTSLRPPPAVFPGERTTAVDGGTRQGASHAAATELRSTRRSSMRGDLFNSRRGGDVARRRGMTSPGKMGVRLELTTLANFGEIVMLQPDATIKSTREGYDTAKSINWKSTSKNCAACPRPPSPQVGRVSLTYLALRGGFGTRCVGGRLLRPDGPLDGRLPRSAIGVWAAAAAAFASTGVASVVTTPARLVDWVTNETDYRRRRRARPWASAPGAADGGKPGDVEEGGGRSAISSDEEALRCGVPSTHELRRRKIRRKFETYVENIVENIEDVEELLSVEPYFLLK</sequence>
<evidence type="ECO:0000313" key="2">
    <source>
        <dbReference type="EMBL" id="EJK58675.1"/>
    </source>
</evidence>
<feature type="region of interest" description="Disordered" evidence="1">
    <location>
        <begin position="70"/>
        <end position="156"/>
    </location>
</feature>
<feature type="compositionally biased region" description="Basic residues" evidence="1">
    <location>
        <begin position="40"/>
        <end position="53"/>
    </location>
</feature>
<accession>K0S061</accession>
<dbReference type="Proteomes" id="UP000266841">
    <property type="component" value="Unassembled WGS sequence"/>
</dbReference>
<keyword evidence="3" id="KW-1185">Reference proteome</keyword>
<feature type="region of interest" description="Disordered" evidence="1">
    <location>
        <begin position="26"/>
        <end position="53"/>
    </location>
</feature>